<sequence>MPDNPFGEEFFPNIQSKPPLAQLEAISSCASACYLGEQTDPHLATASFQIVVESNKVSPQPPFLQAKQPQFPQPLLISLTLHHLCCPSLDTLQHLNVSLVVRGPKLNTVFEVRPHQCRVQRDNHVPSPLATLFLIQARMPLAFLATWAHCWLIFRRLLTNTPRPFSAGQLSSHSSPSLDGDSTTSLGSLFQCLTTRSVKNFFPNIQSKPPLPQLEAISSCASACYLGEQTDPHLATASFQIVVESNKVSPQPPFLQAKPPLFPQLLLIRLVLQTLHQLRCPSLDTLQHLNVSLVVRGPVFEAAPQTQYSRCGLTSAEYRGTITSLVLWPHYF</sequence>
<proteinExistence type="predicted"/>
<accession>A0AAN7N9M1</accession>
<name>A0AAN7N9M1_MYCAM</name>
<reference evidence="1 2" key="1">
    <citation type="journal article" date="2023" name="J. Hered.">
        <title>Chromosome-level genome of the wood stork (Mycteria americana) provides insight into avian chromosome evolution.</title>
        <authorList>
            <person name="Flamio R. Jr."/>
            <person name="Ramstad K.M."/>
        </authorList>
    </citation>
    <scope>NUCLEOTIDE SEQUENCE [LARGE SCALE GENOMIC DNA]</scope>
    <source>
        <strain evidence="1">JAX WOST 10</strain>
    </source>
</reference>
<keyword evidence="2" id="KW-1185">Reference proteome</keyword>
<evidence type="ECO:0000313" key="2">
    <source>
        <dbReference type="Proteomes" id="UP001333110"/>
    </source>
</evidence>
<protein>
    <submittedName>
        <fullName evidence="1">Uncharacterized protein</fullName>
    </submittedName>
</protein>
<organism evidence="1 2">
    <name type="scientific">Mycteria americana</name>
    <name type="common">Wood stork</name>
    <dbReference type="NCBI Taxonomy" id="33587"/>
    <lineage>
        <taxon>Eukaryota</taxon>
        <taxon>Metazoa</taxon>
        <taxon>Chordata</taxon>
        <taxon>Craniata</taxon>
        <taxon>Vertebrata</taxon>
        <taxon>Euteleostomi</taxon>
        <taxon>Archelosauria</taxon>
        <taxon>Archosauria</taxon>
        <taxon>Dinosauria</taxon>
        <taxon>Saurischia</taxon>
        <taxon>Theropoda</taxon>
        <taxon>Coelurosauria</taxon>
        <taxon>Aves</taxon>
        <taxon>Neognathae</taxon>
        <taxon>Neoaves</taxon>
        <taxon>Aequornithes</taxon>
        <taxon>Ciconiiformes</taxon>
        <taxon>Ciconiidae</taxon>
        <taxon>Mycteria</taxon>
    </lineage>
</organism>
<dbReference type="Proteomes" id="UP001333110">
    <property type="component" value="Unassembled WGS sequence"/>
</dbReference>
<evidence type="ECO:0000313" key="1">
    <source>
        <dbReference type="EMBL" id="KAK4822584.1"/>
    </source>
</evidence>
<dbReference type="EMBL" id="JAUNZN010000004">
    <property type="protein sequence ID" value="KAK4822584.1"/>
    <property type="molecule type" value="Genomic_DNA"/>
</dbReference>
<dbReference type="AlphaFoldDB" id="A0AAN7N9M1"/>
<comment type="caution">
    <text evidence="1">The sequence shown here is derived from an EMBL/GenBank/DDBJ whole genome shotgun (WGS) entry which is preliminary data.</text>
</comment>
<gene>
    <name evidence="1" type="ORF">QYF61_017170</name>
</gene>